<dbReference type="SUPFAM" id="SSF52540">
    <property type="entry name" value="P-loop containing nucleoside triphosphate hydrolases"/>
    <property type="match status" value="1"/>
</dbReference>
<dbReference type="InterPro" id="IPR056789">
    <property type="entry name" value="LRR_R13L1-DRL21"/>
</dbReference>
<dbReference type="FunFam" id="3.40.50.300:FF:001091">
    <property type="entry name" value="Probable disease resistance protein At1g61300"/>
    <property type="match status" value="1"/>
</dbReference>
<dbReference type="EnsemblPlants" id="AES68717">
    <property type="protein sequence ID" value="AES68717"/>
    <property type="gene ID" value="MTR_3g014040"/>
</dbReference>
<dbReference type="GO" id="GO:0043531">
    <property type="term" value="F:ADP binding"/>
    <property type="evidence" value="ECO:0007669"/>
    <property type="project" value="InterPro"/>
</dbReference>
<gene>
    <name evidence="10" type="ordered locus">MTR_3g014040</name>
</gene>
<evidence type="ECO:0000313" key="10">
    <source>
        <dbReference type="EMBL" id="AES68717.1"/>
    </source>
</evidence>
<dbReference type="HOGENOM" id="CLU_000837_8_8_1"/>
<evidence type="ECO:0000259" key="9">
    <source>
        <dbReference type="Pfam" id="PF25019"/>
    </source>
</evidence>
<accession>G7IYQ5</accession>
<feature type="domain" description="NB-ARC" evidence="6">
    <location>
        <begin position="178"/>
        <end position="350"/>
    </location>
</feature>
<dbReference type="PRINTS" id="PR00364">
    <property type="entry name" value="DISEASERSIST"/>
</dbReference>
<dbReference type="GO" id="GO:0005524">
    <property type="term" value="F:ATP binding"/>
    <property type="evidence" value="ECO:0007669"/>
    <property type="project" value="UniProtKB-KW"/>
</dbReference>
<dbReference type="EMBL" id="CM001219">
    <property type="protein sequence ID" value="AES68717.1"/>
    <property type="molecule type" value="Genomic_DNA"/>
</dbReference>
<dbReference type="Pfam" id="PF25019">
    <property type="entry name" value="LRR_R13L1-DRL21"/>
    <property type="match status" value="1"/>
</dbReference>
<dbReference type="InterPro" id="IPR027417">
    <property type="entry name" value="P-loop_NTPase"/>
</dbReference>
<evidence type="ECO:0000256" key="1">
    <source>
        <dbReference type="ARBA" id="ARBA00022614"/>
    </source>
</evidence>
<dbReference type="Gene3D" id="1.20.5.4130">
    <property type="match status" value="1"/>
</dbReference>
<reference evidence="10 12" key="1">
    <citation type="journal article" date="2011" name="Nature">
        <title>The Medicago genome provides insight into the evolution of rhizobial symbioses.</title>
        <authorList>
            <person name="Young N.D."/>
            <person name="Debelle F."/>
            <person name="Oldroyd G.E."/>
            <person name="Geurts R."/>
            <person name="Cannon S.B."/>
            <person name="Udvardi M.K."/>
            <person name="Benedito V.A."/>
            <person name="Mayer K.F."/>
            <person name="Gouzy J."/>
            <person name="Schoof H."/>
            <person name="Van de Peer Y."/>
            <person name="Proost S."/>
            <person name="Cook D.R."/>
            <person name="Meyers B.C."/>
            <person name="Spannagl M."/>
            <person name="Cheung F."/>
            <person name="De Mita S."/>
            <person name="Krishnakumar V."/>
            <person name="Gundlach H."/>
            <person name="Zhou S."/>
            <person name="Mudge J."/>
            <person name="Bharti A.K."/>
            <person name="Murray J.D."/>
            <person name="Naoumkina M.A."/>
            <person name="Rosen B."/>
            <person name="Silverstein K.A."/>
            <person name="Tang H."/>
            <person name="Rombauts S."/>
            <person name="Zhao P.X."/>
            <person name="Zhou P."/>
            <person name="Barbe V."/>
            <person name="Bardou P."/>
            <person name="Bechner M."/>
            <person name="Bellec A."/>
            <person name="Berger A."/>
            <person name="Berges H."/>
            <person name="Bidwell S."/>
            <person name="Bisseling T."/>
            <person name="Choisne N."/>
            <person name="Couloux A."/>
            <person name="Denny R."/>
            <person name="Deshpande S."/>
            <person name="Dai X."/>
            <person name="Doyle J.J."/>
            <person name="Dudez A.M."/>
            <person name="Farmer A.D."/>
            <person name="Fouteau S."/>
            <person name="Franken C."/>
            <person name="Gibelin C."/>
            <person name="Gish J."/>
            <person name="Goldstein S."/>
            <person name="Gonzalez A.J."/>
            <person name="Green P.J."/>
            <person name="Hallab A."/>
            <person name="Hartog M."/>
            <person name="Hua A."/>
            <person name="Humphray S.J."/>
            <person name="Jeong D.H."/>
            <person name="Jing Y."/>
            <person name="Jocker A."/>
            <person name="Kenton S.M."/>
            <person name="Kim D.J."/>
            <person name="Klee K."/>
            <person name="Lai H."/>
            <person name="Lang C."/>
            <person name="Lin S."/>
            <person name="Macmil S.L."/>
            <person name="Magdelenat G."/>
            <person name="Matthews L."/>
            <person name="McCorrison J."/>
            <person name="Monaghan E.L."/>
            <person name="Mun J.H."/>
            <person name="Najar F.Z."/>
            <person name="Nicholson C."/>
            <person name="Noirot C."/>
            <person name="O'Bleness M."/>
            <person name="Paule C.R."/>
            <person name="Poulain J."/>
            <person name="Prion F."/>
            <person name="Qin B."/>
            <person name="Qu C."/>
            <person name="Retzel E.F."/>
            <person name="Riddle C."/>
            <person name="Sallet E."/>
            <person name="Samain S."/>
            <person name="Samson N."/>
            <person name="Sanders I."/>
            <person name="Saurat O."/>
            <person name="Scarpelli C."/>
            <person name="Schiex T."/>
            <person name="Segurens B."/>
            <person name="Severin A.J."/>
            <person name="Sherrier D.J."/>
            <person name="Shi R."/>
            <person name="Sims S."/>
            <person name="Singer S.R."/>
            <person name="Sinharoy S."/>
            <person name="Sterck L."/>
            <person name="Viollet A."/>
            <person name="Wang B.B."/>
            <person name="Wang K."/>
            <person name="Wang M."/>
            <person name="Wang X."/>
            <person name="Warfsmann J."/>
            <person name="Weissenbach J."/>
            <person name="White D.D."/>
            <person name="White J.D."/>
            <person name="Wiley G.B."/>
            <person name="Wincker P."/>
            <person name="Xing Y."/>
            <person name="Yang L."/>
            <person name="Yao Z."/>
            <person name="Ying F."/>
            <person name="Zhai J."/>
            <person name="Zhou L."/>
            <person name="Zuber A."/>
            <person name="Denarie J."/>
            <person name="Dixon R.A."/>
            <person name="May G.D."/>
            <person name="Schwartz D.C."/>
            <person name="Rogers J."/>
            <person name="Quetier F."/>
            <person name="Town C.D."/>
            <person name="Roe B.A."/>
        </authorList>
    </citation>
    <scope>NUCLEOTIDE SEQUENCE [LARGE SCALE GENOMIC DNA]</scope>
    <source>
        <strain evidence="10">A17</strain>
        <strain evidence="11 12">cv. Jemalong A17</strain>
    </source>
</reference>
<dbReference type="Gene3D" id="1.10.10.10">
    <property type="entry name" value="Winged helix-like DNA-binding domain superfamily/Winged helix DNA-binding domain"/>
    <property type="match status" value="1"/>
</dbReference>
<keyword evidence="12" id="KW-1185">Reference proteome</keyword>
<keyword evidence="3" id="KW-0547">Nucleotide-binding</keyword>
<dbReference type="InterPro" id="IPR058922">
    <property type="entry name" value="WHD_DRP"/>
</dbReference>
<dbReference type="InterPro" id="IPR042197">
    <property type="entry name" value="Apaf_helical"/>
</dbReference>
<dbReference type="PANTHER" id="PTHR36766">
    <property type="entry name" value="PLANT BROAD-SPECTRUM MILDEW RESISTANCE PROTEIN RPW8"/>
    <property type="match status" value="1"/>
</dbReference>
<dbReference type="Gene3D" id="3.80.10.10">
    <property type="entry name" value="Ribonuclease Inhibitor"/>
    <property type="match status" value="4"/>
</dbReference>
<name>G7IYQ5_MEDTR</name>
<feature type="domain" description="R13L1/DRL21-like LRR repeat region" evidence="9">
    <location>
        <begin position="683"/>
        <end position="807"/>
    </location>
</feature>
<dbReference type="InterPro" id="IPR041118">
    <property type="entry name" value="Rx_N"/>
</dbReference>
<evidence type="ECO:0000256" key="4">
    <source>
        <dbReference type="ARBA" id="ARBA00022821"/>
    </source>
</evidence>
<dbReference type="Proteomes" id="UP000002051">
    <property type="component" value="Chromosome 3"/>
</dbReference>
<feature type="domain" description="Disease resistance N-terminal" evidence="7">
    <location>
        <begin position="12"/>
        <end position="101"/>
    </location>
</feature>
<evidence type="ECO:0000313" key="12">
    <source>
        <dbReference type="Proteomes" id="UP000002051"/>
    </source>
</evidence>
<evidence type="ECO:0000256" key="5">
    <source>
        <dbReference type="ARBA" id="ARBA00022840"/>
    </source>
</evidence>
<evidence type="ECO:0000259" key="6">
    <source>
        <dbReference type="Pfam" id="PF00931"/>
    </source>
</evidence>
<evidence type="ECO:0000256" key="3">
    <source>
        <dbReference type="ARBA" id="ARBA00022741"/>
    </source>
</evidence>
<evidence type="ECO:0000259" key="7">
    <source>
        <dbReference type="Pfam" id="PF18052"/>
    </source>
</evidence>
<keyword evidence="1" id="KW-0433">Leucine-rich repeat</keyword>
<proteinExistence type="predicted"/>
<dbReference type="InterPro" id="IPR002182">
    <property type="entry name" value="NB-ARC"/>
</dbReference>
<evidence type="ECO:0000259" key="8">
    <source>
        <dbReference type="Pfam" id="PF23559"/>
    </source>
</evidence>
<dbReference type="PANTHER" id="PTHR36766:SF40">
    <property type="entry name" value="DISEASE RESISTANCE PROTEIN RGA3"/>
    <property type="match status" value="1"/>
</dbReference>
<feature type="domain" description="Disease resistance protein winged helix" evidence="8">
    <location>
        <begin position="435"/>
        <end position="504"/>
    </location>
</feature>
<dbReference type="Pfam" id="PF00931">
    <property type="entry name" value="NB-ARC"/>
    <property type="match status" value="1"/>
</dbReference>
<dbReference type="Gene3D" id="1.10.8.430">
    <property type="entry name" value="Helical domain of apoptotic protease-activating factors"/>
    <property type="match status" value="1"/>
</dbReference>
<reference evidence="10 12" key="2">
    <citation type="journal article" date="2014" name="BMC Genomics">
        <title>An improved genome release (version Mt4.0) for the model legume Medicago truncatula.</title>
        <authorList>
            <person name="Tang H."/>
            <person name="Krishnakumar V."/>
            <person name="Bidwell S."/>
            <person name="Rosen B."/>
            <person name="Chan A."/>
            <person name="Zhou S."/>
            <person name="Gentzbittel L."/>
            <person name="Childs K.L."/>
            <person name="Yandell M."/>
            <person name="Gundlach H."/>
            <person name="Mayer K.F."/>
            <person name="Schwartz D.C."/>
            <person name="Town C.D."/>
        </authorList>
    </citation>
    <scope>GENOME REANNOTATION</scope>
    <source>
        <strain evidence="11 12">cv. Jemalong A17</strain>
    </source>
</reference>
<keyword evidence="4" id="KW-0611">Plant defense</keyword>
<dbReference type="FunFam" id="1.10.10.10:FF:000322">
    <property type="entry name" value="Probable disease resistance protein At1g63360"/>
    <property type="match status" value="1"/>
</dbReference>
<dbReference type="GO" id="GO:0051707">
    <property type="term" value="P:response to other organism"/>
    <property type="evidence" value="ECO:0007669"/>
    <property type="project" value="UniProtKB-ARBA"/>
</dbReference>
<evidence type="ECO:0000313" key="11">
    <source>
        <dbReference type="EnsemblPlants" id="AES68717"/>
    </source>
</evidence>
<reference evidence="11" key="3">
    <citation type="submission" date="2015-04" db="UniProtKB">
        <authorList>
            <consortium name="EnsemblPlants"/>
        </authorList>
    </citation>
    <scope>IDENTIFICATION</scope>
    <source>
        <strain evidence="11">cv. Jemalong A17</strain>
    </source>
</reference>
<dbReference type="Pfam" id="PF23559">
    <property type="entry name" value="WHD_DRP"/>
    <property type="match status" value="1"/>
</dbReference>
<dbReference type="Gene3D" id="3.40.50.300">
    <property type="entry name" value="P-loop containing nucleotide triphosphate hydrolases"/>
    <property type="match status" value="1"/>
</dbReference>
<dbReference type="SUPFAM" id="SSF52058">
    <property type="entry name" value="L domain-like"/>
    <property type="match status" value="2"/>
</dbReference>
<sequence length="1216" mass="138326">MAAAFVGEAFLSASVEVLLNKIVSNEFLNFFHSKELDVSLLKKLKITLLSLQAVLNDAEEKQITNPAVKEWLDELTHVVFDADDLLDEINTEALRWKIEGCPQSQTIIDQVIYLYSSPFKRFPEAIYSRIHELFQRLEHFALQKDILQLKQGVSNSIWYGNPTSSVVVDESSICGRDDEKKKLKEFLLLEDGSVSGSKIGVISIVGMGGLGKTTLAKLLFNDHEVEDNFDLKAWAYISKDFDVCRVTKVILESITFKPVDTNNLNILQVELQQSLRNRRFLLVLDDIWDGSYVDWNNLMDIFSAGEKGSRIIVTTRDESVARSMQTSFPIYHLLPLASEDCWSLLAKHAFGPYNCRNRSNLEFIGKEIVKKCDGLPIAAVALGGLLRSELSENRWNKVLKSNIWDLPNVKVLPALLLSYHHLPSPLKQCFTYCSIFPKNFILEKQMVVQLWIAEGFVHQSKSGKTMEEVADEYFDELVSRSLIHRWSVNDCVHYKMHDLINDLATMVSSSYCIRYGKYNSFNKFDSLYESKRLRTFISLPVRLEWLPDQHYAKYFLSNKVLHDLLSEIRPLRVLSLSYYLNITDLPQYLGNLIHLRYLDLSNTKIQRLPYETCKLYNLQTLLLSRCWLLIELPEDMGNLINLRHLDICGTNLKYMPSQIAKLQNLQTLSAFIVSKSQDGLKVGELKNFTNLQGKLSISKLQNVTDPFEAFRANLKSKEKVDELSLEWDYGATLDTQIERLVLEQLQPPSSLKKLTIKSYGGTSFPNWFGDSSFAHMVYLCISDCDHCWSLPPLGQLLGLRELYISGMKSVKIVGAEFYGSSSSSSLFQPFPSLQVLRFRDMPEWEDWNLIGDTTTDFPNLLHLSLKDCPKLKGTLPINQISSTFELSGCPLLFPNSMLYFTENIPTNFHSSLVLNCTNLILDLTLSRIPSSASFPRDGLPTTLRSLTLRDCENLEFLPHESLCNYKSLEELEIHNSCHSLTSFTLGSLPVLKSLRIMRCEHLKLISIAENPTQSLLFLQYLSIRSCSELESFSTNEFSLNSLPEPINIFTGLKQLTIQNLPNLVSFANEGLPINLRSLNVCSRGSSWTRAISEWILQRLTFLTTLRIGGDDLLNALMEMNVPLLPNSLVSLYIYNLLDVKCLDGKWLQHLTSLENLEIAYCRKLESLPEEGLPSSLSVLTIKKCPLLEASCKSNGGKEWPKISHIPCLIINRQVII</sequence>
<dbReference type="AlphaFoldDB" id="G7IYQ5"/>
<dbReference type="eggNOG" id="KOG4658">
    <property type="taxonomic scope" value="Eukaryota"/>
</dbReference>
<dbReference type="OMA" id="HWDSISH"/>
<evidence type="ECO:0000256" key="2">
    <source>
        <dbReference type="ARBA" id="ARBA00022737"/>
    </source>
</evidence>
<protein>
    <submittedName>
        <fullName evidence="10">LRR and NB-ARC domain disease resistance protein</fullName>
    </submittedName>
</protein>
<dbReference type="InterPro" id="IPR032675">
    <property type="entry name" value="LRR_dom_sf"/>
</dbReference>
<keyword evidence="2" id="KW-0677">Repeat</keyword>
<dbReference type="InterPro" id="IPR036388">
    <property type="entry name" value="WH-like_DNA-bd_sf"/>
</dbReference>
<dbReference type="GO" id="GO:0006952">
    <property type="term" value="P:defense response"/>
    <property type="evidence" value="ECO:0007669"/>
    <property type="project" value="UniProtKB-KW"/>
</dbReference>
<dbReference type="PaxDb" id="3880-AES68717"/>
<dbReference type="Pfam" id="PF18052">
    <property type="entry name" value="Rx_N"/>
    <property type="match status" value="1"/>
</dbReference>
<organism evidence="10 12">
    <name type="scientific">Medicago truncatula</name>
    <name type="common">Barrel medic</name>
    <name type="synonym">Medicago tribuloides</name>
    <dbReference type="NCBI Taxonomy" id="3880"/>
    <lineage>
        <taxon>Eukaryota</taxon>
        <taxon>Viridiplantae</taxon>
        <taxon>Streptophyta</taxon>
        <taxon>Embryophyta</taxon>
        <taxon>Tracheophyta</taxon>
        <taxon>Spermatophyta</taxon>
        <taxon>Magnoliopsida</taxon>
        <taxon>eudicotyledons</taxon>
        <taxon>Gunneridae</taxon>
        <taxon>Pentapetalae</taxon>
        <taxon>rosids</taxon>
        <taxon>fabids</taxon>
        <taxon>Fabales</taxon>
        <taxon>Fabaceae</taxon>
        <taxon>Papilionoideae</taxon>
        <taxon>50 kb inversion clade</taxon>
        <taxon>NPAAA clade</taxon>
        <taxon>Hologalegina</taxon>
        <taxon>IRL clade</taxon>
        <taxon>Trifolieae</taxon>
        <taxon>Medicago</taxon>
    </lineage>
</organism>
<keyword evidence="5" id="KW-0067">ATP-binding</keyword>